<dbReference type="RefSeq" id="WP_209852303.1">
    <property type="nucleotide sequence ID" value="NZ_CBCRVE010000012.1"/>
</dbReference>
<comment type="caution">
    <text evidence="2">The sequence shown here is derived from an EMBL/GenBank/DDBJ whole genome shotgun (WGS) entry which is preliminary data.</text>
</comment>
<accession>A0ABS4H6R9</accession>
<name>A0ABS4H6R9_9BACL</name>
<protein>
    <recommendedName>
        <fullName evidence="1">GH29D-like beta-sandwich domain-containing protein</fullName>
    </recommendedName>
</protein>
<dbReference type="EMBL" id="JAGGKP010000012">
    <property type="protein sequence ID" value="MBP1938222.1"/>
    <property type="molecule type" value="Genomic_DNA"/>
</dbReference>
<reference evidence="2 3" key="1">
    <citation type="submission" date="2021-03" db="EMBL/GenBank/DDBJ databases">
        <title>Genomic Encyclopedia of Type Strains, Phase IV (KMG-IV): sequencing the most valuable type-strain genomes for metagenomic binning, comparative biology and taxonomic classification.</title>
        <authorList>
            <person name="Goeker M."/>
        </authorList>
    </citation>
    <scope>NUCLEOTIDE SEQUENCE [LARGE SCALE GENOMIC DNA]</scope>
    <source>
        <strain evidence="2 3">DSM 23491</strain>
    </source>
</reference>
<dbReference type="Pfam" id="PF13290">
    <property type="entry name" value="CHB_HEX_C_1"/>
    <property type="match status" value="1"/>
</dbReference>
<dbReference type="InterPro" id="IPR059177">
    <property type="entry name" value="GH29D-like_dom"/>
</dbReference>
<dbReference type="Proteomes" id="UP001519273">
    <property type="component" value="Unassembled WGS sequence"/>
</dbReference>
<keyword evidence="3" id="KW-1185">Reference proteome</keyword>
<evidence type="ECO:0000313" key="3">
    <source>
        <dbReference type="Proteomes" id="UP001519273"/>
    </source>
</evidence>
<gene>
    <name evidence="2" type="ORF">J2Z20_003141</name>
</gene>
<dbReference type="Pfam" id="PF04465">
    <property type="entry name" value="DUF499"/>
    <property type="match status" value="1"/>
</dbReference>
<organism evidence="2 3">
    <name type="scientific">Paenibacillus sediminis</name>
    <dbReference type="NCBI Taxonomy" id="664909"/>
    <lineage>
        <taxon>Bacteria</taxon>
        <taxon>Bacillati</taxon>
        <taxon>Bacillota</taxon>
        <taxon>Bacilli</taxon>
        <taxon>Bacillales</taxon>
        <taxon>Paenibacillaceae</taxon>
        <taxon>Paenibacillus</taxon>
    </lineage>
</organism>
<feature type="domain" description="GH29D-like beta-sandwich" evidence="1">
    <location>
        <begin position="844"/>
        <end position="886"/>
    </location>
</feature>
<evidence type="ECO:0000259" key="1">
    <source>
        <dbReference type="Pfam" id="PF13290"/>
    </source>
</evidence>
<dbReference type="InterPro" id="IPR007555">
    <property type="entry name" value="DUF499"/>
</dbReference>
<sequence length="1035" mass="117773">MKTLFELCKPRDSVFSDTKREDVLNLSDLVENRINPQEFFQENYLTQGMNILFETAFKRFTRQSNTGLIKLTQAMGGGKTHNMLALGLLAMHPEYREKVLGKQFKSDYLGKVKVVAFTGRESDAPFGIWGAIAEQLGKKEMFKDYYAPLKAPGENAWINLLQGEPLLIMLDELPPYLENAKSVMIGNTDLAVVTRTALSNLFSALGKEQLSNVCLVISDLKATYESGSELLQSTFKELENEINRSALNIEPVGSTSDEIYHILKKRLFEELPDSNEINDVALGYKNAVHEAKQMGLTNYSNDQLYVGIKDSYPFHPSIRDLYARFKENPGFQQTRGLIRLMRNIIRQVYTGEQCKAKGKYLVNVYDFDLNDRNMLTTVSQIKQSLSNAISHDIASNGKSIAEELDNIYGGTLVQDLSKLILVASLADVPHALLGLSISDTIGYLCEPKKDITGIKKALDDFKMRAWYLDQDKEGRLFFKNTKNMIAEMHSLVESYDNEQAKKELRTFLEQRFKPSVQDCYQVVQVFPAVDDIQLTSDKITLVLFEPFVGTGLHPELQKFYDKSTYKNRVMFLSGQRDIMNRLYTAAKELKAIERIIGNMIDEKVPETNQQYQIAIDTRHKKIMSVLQVARETFVTLYFPNKNGITSADFLMEFKENNFNGEEQIRKTLESKQKFSTDVSSDTFRRKCEDRLFTQKEMRWNDIKERAAIETSWQWHIPRALEDLKNDCLKKDIWRENGGYLEKGPFAKEKTSVLIQVKDQNIETGVTTLRIIPQYGDKVYFEIGSAATTASQLVDDLNNFTTTELNLSFLCIDSSGEHQPGDPVSWQSDVKIKHKIQQTANGPLVQFQSHPSVKILYTTDGSNPKTNGGVYNGEFIVPANASFIQVVAEHGGEYFDPQTIKVEKGKTAGLDIKKEAKLDLFKTYRTSDTNETYKDIQLLKKHQAVISDVQVALFNTNEQANSKGWIELTIDSSTRVELDQLEKTIDTIRNSFMNDGKVNITLEYTILRFKTGQNFLDWAMEKGVSLTEFRGSEITQ</sequence>
<evidence type="ECO:0000313" key="2">
    <source>
        <dbReference type="EMBL" id="MBP1938222.1"/>
    </source>
</evidence>
<proteinExistence type="predicted"/>